<dbReference type="Pfam" id="PF01012">
    <property type="entry name" value="ETF"/>
    <property type="match status" value="1"/>
</dbReference>
<reference evidence="10" key="1">
    <citation type="submission" date="2009-12" db="EMBL/GenBank/DDBJ databases">
        <title>Sequence of Clostridiales genomosp. BVAB3 str. UPII9-5.</title>
        <authorList>
            <person name="Madupu R."/>
            <person name="Durkin A.S."/>
            <person name="Torralba M."/>
            <person name="Methe B."/>
            <person name="Sutton G.G."/>
            <person name="Strausberg R.L."/>
            <person name="Nelson K.E."/>
        </authorList>
    </citation>
    <scope>NUCLEOTIDE SEQUENCE [LARGE SCALE GENOMIC DNA]</scope>
    <source>
        <strain evidence="10">28L</strain>
    </source>
</reference>
<dbReference type="EMBL" id="ADGP01000021">
    <property type="protein sequence ID" value="EFD93776.1"/>
    <property type="molecule type" value="Genomic_DNA"/>
</dbReference>
<dbReference type="Gene3D" id="3.40.50.620">
    <property type="entry name" value="HUPs"/>
    <property type="match status" value="1"/>
</dbReference>
<keyword evidence="3" id="KW-0285">Flavoprotein</keyword>
<keyword evidence="11" id="KW-1185">Reference proteome</keyword>
<dbReference type="SUPFAM" id="SSF52467">
    <property type="entry name" value="DHS-like NAD/FAD-binding domain"/>
    <property type="match status" value="1"/>
</dbReference>
<dbReference type="EMBL" id="AFIJ01000007">
    <property type="protein sequence ID" value="EGL42068.1"/>
    <property type="molecule type" value="Genomic_DNA"/>
</dbReference>
<dbReference type="InterPro" id="IPR014731">
    <property type="entry name" value="ETF_asu_C"/>
</dbReference>
<evidence type="ECO:0000313" key="10">
    <source>
        <dbReference type="Proteomes" id="UP000003242"/>
    </source>
</evidence>
<dbReference type="PANTHER" id="PTHR43153">
    <property type="entry name" value="ELECTRON TRANSFER FLAVOPROTEIN ALPHA"/>
    <property type="match status" value="1"/>
</dbReference>
<dbReference type="CDD" id="cd01715">
    <property type="entry name" value="ETF_alpha"/>
    <property type="match status" value="1"/>
</dbReference>
<evidence type="ECO:0000256" key="6">
    <source>
        <dbReference type="PIRSR" id="PIRSR000089-1"/>
    </source>
</evidence>
<dbReference type="GO" id="GO:0050660">
    <property type="term" value="F:flavin adenine dinucleotide binding"/>
    <property type="evidence" value="ECO:0007669"/>
    <property type="project" value="InterPro"/>
</dbReference>
<dbReference type="InterPro" id="IPR029035">
    <property type="entry name" value="DHS-like_NAD/FAD-binding_dom"/>
</dbReference>
<feature type="binding site" evidence="6">
    <location>
        <position position="222"/>
    </location>
    <ligand>
        <name>FAD</name>
        <dbReference type="ChEBI" id="CHEBI:57692"/>
    </ligand>
</feature>
<sequence length="338" mass="36205">MDLAEYKGVYVIAEQFEGKLRNVSFELLGQGKKLAETLGEEVGAVLIGHNVKPLAQELLNYGAQKVYVYDDAALENYNTTAYTKVIEDFTAKHKPNVFLIGATNIGRDLGPRIANELKTGLTADCTELGVDDDKKTIIWTRPALGGNIMAEIICPNNRPQMGTVRPNVFKKPEPTEGAAGDVIDEKADLTEKDFLTKFIELIKVGGDGIKVEEADVVVSGGRGMKEEDFKEGGCLVELANILGGAVAASRAVTDQGWINPLFQIGQTGKTVSPKLYIAAGISGAIQHLAGILGSDCIVAINKDEDAPIFNVCDFGIVGDAHEVLPLIIEAVKKHKGIA</sequence>
<evidence type="ECO:0000256" key="5">
    <source>
        <dbReference type="ARBA" id="ARBA00022982"/>
    </source>
</evidence>
<dbReference type="Gene3D" id="3.40.50.1220">
    <property type="entry name" value="TPP-binding domain"/>
    <property type="match status" value="1"/>
</dbReference>
<comment type="caution">
    <text evidence="8">The sequence shown here is derived from an EMBL/GenBank/DDBJ whole genome shotgun (WGS) entry which is preliminary data.</text>
</comment>
<evidence type="ECO:0000313" key="11">
    <source>
        <dbReference type="Proteomes" id="UP000004018"/>
    </source>
</evidence>
<dbReference type="SUPFAM" id="SSF52402">
    <property type="entry name" value="Adenine nucleotide alpha hydrolases-like"/>
    <property type="match status" value="1"/>
</dbReference>
<feature type="binding site" evidence="6">
    <location>
        <begin position="280"/>
        <end position="287"/>
    </location>
    <ligand>
        <name>FAD</name>
        <dbReference type="ChEBI" id="CHEBI:57692"/>
    </ligand>
</feature>
<dbReference type="Proteomes" id="UP000003242">
    <property type="component" value="Unassembled WGS sequence"/>
</dbReference>
<evidence type="ECO:0000259" key="7">
    <source>
        <dbReference type="SMART" id="SM00893"/>
    </source>
</evidence>
<reference evidence="8" key="2">
    <citation type="submission" date="2009-12" db="EMBL/GenBank/DDBJ databases">
        <authorList>
            <person name="Madupu R."/>
            <person name="Durkin A.S."/>
            <person name="Torralba M."/>
            <person name="Methe B."/>
            <person name="Sutton G.G."/>
            <person name="Strausberg R.L."/>
            <person name="Nelson K.E."/>
        </authorList>
    </citation>
    <scope>NUCLEOTIDE SEQUENCE</scope>
    <source>
        <strain evidence="8">28L</strain>
    </source>
</reference>
<organism evidence="8 10">
    <name type="scientific">Megasphaera lornae</name>
    <dbReference type="NCBI Taxonomy" id="1000568"/>
    <lineage>
        <taxon>Bacteria</taxon>
        <taxon>Bacillati</taxon>
        <taxon>Bacillota</taxon>
        <taxon>Negativicutes</taxon>
        <taxon>Veillonellales</taxon>
        <taxon>Veillonellaceae</taxon>
        <taxon>Megasphaera</taxon>
    </lineage>
</organism>
<dbReference type="PROSITE" id="PS00696">
    <property type="entry name" value="ETF_ALPHA"/>
    <property type="match status" value="1"/>
</dbReference>
<keyword evidence="2" id="KW-0813">Transport</keyword>
<dbReference type="Pfam" id="PF00766">
    <property type="entry name" value="ETF_alpha"/>
    <property type="match status" value="1"/>
</dbReference>
<accession>D3LVX3</accession>
<dbReference type="Proteomes" id="UP000004018">
    <property type="component" value="Unassembled WGS sequence"/>
</dbReference>
<dbReference type="OrthoDB" id="9770286at2"/>
<dbReference type="InterPro" id="IPR018206">
    <property type="entry name" value="ETF_asu_C_CS"/>
</dbReference>
<dbReference type="GO" id="GO:0009055">
    <property type="term" value="F:electron transfer activity"/>
    <property type="evidence" value="ECO:0007669"/>
    <property type="project" value="InterPro"/>
</dbReference>
<comment type="cofactor">
    <cofactor evidence="6">
        <name>FAD</name>
        <dbReference type="ChEBI" id="CHEBI:57692"/>
    </cofactor>
    <text evidence="6">Binds 1 FAD per dimer.</text>
</comment>
<comment type="similarity">
    <text evidence="1">Belongs to the ETF alpha-subunit/FixB family.</text>
</comment>
<evidence type="ECO:0000313" key="8">
    <source>
        <dbReference type="EMBL" id="EFD93776.1"/>
    </source>
</evidence>
<keyword evidence="5" id="KW-0249">Electron transport</keyword>
<gene>
    <name evidence="8" type="primary">etfA</name>
    <name evidence="8" type="ORF">HMPREF0889_1130</name>
    <name evidence="9" type="ORF">HMPREF1039_0178</name>
</gene>
<feature type="domain" description="Electron transfer flavoprotein alpha/beta-subunit N-terminal" evidence="7">
    <location>
        <begin position="9"/>
        <end position="198"/>
    </location>
</feature>
<reference evidence="9 11" key="3">
    <citation type="submission" date="2011-04" db="EMBL/GenBank/DDBJ databases">
        <authorList>
            <person name="Harkins D.M."/>
            <person name="Madupu R."/>
            <person name="Durkin A.S."/>
            <person name="Torralba M."/>
            <person name="Methe B."/>
            <person name="Sutton G.G."/>
            <person name="Nelson K.E."/>
        </authorList>
    </citation>
    <scope>NUCLEOTIDE SEQUENCE [LARGE SCALE GENOMIC DNA]</scope>
    <source>
        <strain evidence="9 11">UPII 199-6</strain>
    </source>
</reference>
<dbReference type="PANTHER" id="PTHR43153:SF1">
    <property type="entry name" value="ELECTRON TRANSFER FLAVOPROTEIN SUBUNIT ALPHA, MITOCHONDRIAL"/>
    <property type="match status" value="1"/>
</dbReference>
<evidence type="ECO:0000256" key="4">
    <source>
        <dbReference type="ARBA" id="ARBA00022827"/>
    </source>
</evidence>
<dbReference type="AlphaFoldDB" id="D3LVX3"/>
<feature type="binding site" evidence="6">
    <location>
        <position position="301"/>
    </location>
    <ligand>
        <name>FAD</name>
        <dbReference type="ChEBI" id="CHEBI:57692"/>
    </ligand>
</feature>
<dbReference type="InterPro" id="IPR001308">
    <property type="entry name" value="ETF_a/FixB"/>
</dbReference>
<dbReference type="SMART" id="SM00893">
    <property type="entry name" value="ETF"/>
    <property type="match status" value="1"/>
</dbReference>
<feature type="binding site" evidence="6">
    <location>
        <begin position="249"/>
        <end position="250"/>
    </location>
    <ligand>
        <name>FAD</name>
        <dbReference type="ChEBI" id="CHEBI:57692"/>
    </ligand>
</feature>
<dbReference type="eggNOG" id="COG2025">
    <property type="taxonomic scope" value="Bacteria"/>
</dbReference>
<dbReference type="GO" id="GO:0033539">
    <property type="term" value="P:fatty acid beta-oxidation using acyl-CoA dehydrogenase"/>
    <property type="evidence" value="ECO:0007669"/>
    <property type="project" value="TreeGrafter"/>
</dbReference>
<protein>
    <submittedName>
        <fullName evidence="8">Electron transfer flavoprotein subunit alpha</fullName>
    </submittedName>
</protein>
<dbReference type="STRING" id="699218.HMPREF0889_1130"/>
<evidence type="ECO:0000256" key="2">
    <source>
        <dbReference type="ARBA" id="ARBA00022448"/>
    </source>
</evidence>
<dbReference type="RefSeq" id="WP_007390529.1">
    <property type="nucleotide sequence ID" value="NZ_ADGP01000021.1"/>
</dbReference>
<evidence type="ECO:0000313" key="9">
    <source>
        <dbReference type="EMBL" id="EGL42068.1"/>
    </source>
</evidence>
<dbReference type="PIRSF" id="PIRSF000089">
    <property type="entry name" value="Electra_flavoP_a"/>
    <property type="match status" value="1"/>
</dbReference>
<dbReference type="InterPro" id="IPR033947">
    <property type="entry name" value="ETF_alpha_N"/>
</dbReference>
<proteinExistence type="inferred from homology"/>
<feature type="binding site" evidence="6">
    <location>
        <begin position="263"/>
        <end position="267"/>
    </location>
    <ligand>
        <name>FAD</name>
        <dbReference type="ChEBI" id="CHEBI:57692"/>
    </ligand>
</feature>
<evidence type="ECO:0000256" key="1">
    <source>
        <dbReference type="ARBA" id="ARBA00005817"/>
    </source>
</evidence>
<dbReference type="InterPro" id="IPR014730">
    <property type="entry name" value="ETF_a/b_N"/>
</dbReference>
<name>D3LVX3_9FIRM</name>
<dbReference type="InterPro" id="IPR014729">
    <property type="entry name" value="Rossmann-like_a/b/a_fold"/>
</dbReference>
<evidence type="ECO:0000256" key="3">
    <source>
        <dbReference type="ARBA" id="ARBA00022630"/>
    </source>
</evidence>
<keyword evidence="4 6" id="KW-0274">FAD</keyword>